<feature type="non-terminal residue" evidence="4">
    <location>
        <position position="1"/>
    </location>
</feature>
<accession>A0A067DD86</accession>
<evidence type="ECO:0000256" key="1">
    <source>
        <dbReference type="ARBA" id="ARBA00022737"/>
    </source>
</evidence>
<dbReference type="Gene3D" id="1.10.10.10">
    <property type="entry name" value="Winged helix-like DNA-binding domain superfamily/Winged helix DNA-binding domain"/>
    <property type="match status" value="1"/>
</dbReference>
<dbReference type="InterPro" id="IPR036388">
    <property type="entry name" value="WH-like_DNA-bd_sf"/>
</dbReference>
<dbReference type="AlphaFoldDB" id="A0A067DD86"/>
<reference evidence="4 5" key="1">
    <citation type="submission" date="2014-04" db="EMBL/GenBank/DDBJ databases">
        <authorList>
            <consortium name="International Citrus Genome Consortium"/>
            <person name="Gmitter F."/>
            <person name="Chen C."/>
            <person name="Farmerie W."/>
            <person name="Harkins T."/>
            <person name="Desany B."/>
            <person name="Mohiuddin M."/>
            <person name="Kodira C."/>
            <person name="Borodovsky M."/>
            <person name="Lomsadze A."/>
            <person name="Burns P."/>
            <person name="Jenkins J."/>
            <person name="Prochnik S."/>
            <person name="Shu S."/>
            <person name="Chapman J."/>
            <person name="Pitluck S."/>
            <person name="Schmutz J."/>
            <person name="Rokhsar D."/>
        </authorList>
    </citation>
    <scope>NUCLEOTIDE SEQUENCE</scope>
</reference>
<dbReference type="STRING" id="2711.A0A067DD86"/>
<dbReference type="EMBL" id="KK792359">
    <property type="protein sequence ID" value="KDO36982.1"/>
    <property type="molecule type" value="Genomic_DNA"/>
</dbReference>
<protein>
    <recommendedName>
        <fullName evidence="3">Disease resistance protein winged helix domain-containing protein</fullName>
    </recommendedName>
</protein>
<evidence type="ECO:0000313" key="5">
    <source>
        <dbReference type="Proteomes" id="UP000027120"/>
    </source>
</evidence>
<name>A0A067DD86_CITSI</name>
<dbReference type="Pfam" id="PF23559">
    <property type="entry name" value="WHD_DRP"/>
    <property type="match status" value="1"/>
</dbReference>
<organism evidence="4 5">
    <name type="scientific">Citrus sinensis</name>
    <name type="common">Sweet orange</name>
    <name type="synonym">Citrus aurantium var. sinensis</name>
    <dbReference type="NCBI Taxonomy" id="2711"/>
    <lineage>
        <taxon>Eukaryota</taxon>
        <taxon>Viridiplantae</taxon>
        <taxon>Streptophyta</taxon>
        <taxon>Embryophyta</taxon>
        <taxon>Tracheophyta</taxon>
        <taxon>Spermatophyta</taxon>
        <taxon>Magnoliopsida</taxon>
        <taxon>eudicotyledons</taxon>
        <taxon>Gunneridae</taxon>
        <taxon>Pentapetalae</taxon>
        <taxon>rosids</taxon>
        <taxon>malvids</taxon>
        <taxon>Sapindales</taxon>
        <taxon>Rutaceae</taxon>
        <taxon>Aurantioideae</taxon>
        <taxon>Citrus</taxon>
    </lineage>
</organism>
<evidence type="ECO:0000313" key="4">
    <source>
        <dbReference type="EMBL" id="KDO36982.1"/>
    </source>
</evidence>
<gene>
    <name evidence="4" type="ORF">CISIN_1g045321mg</name>
</gene>
<keyword evidence="5" id="KW-1185">Reference proteome</keyword>
<keyword evidence="2" id="KW-0611">Plant defense</keyword>
<dbReference type="GO" id="GO:0006952">
    <property type="term" value="P:defense response"/>
    <property type="evidence" value="ECO:0007669"/>
    <property type="project" value="UniProtKB-KW"/>
</dbReference>
<dbReference type="SUPFAM" id="SSF52058">
    <property type="entry name" value="L domain-like"/>
    <property type="match status" value="1"/>
</dbReference>
<sequence length="397" mass="45346">GFDILSRTCSVWELSFHLKACGIYLCVFPPSIKISTRQLRQLWIAEGFIQYNSEETAEHYLKELIHRGFFQVSKRRAGGTIKACYVPSLVYYSLLLVAEKTRFVLMPDKEEESLANVKRCFILEDLIEFIFLEQSGMYLQSFLNHSSESDHLALIDCENFCEKFKYLRLLNLGYAVLDQFPLGLENLILLKHLKLNIPSLKCLPSLLCTILNLQTLEMPSSYVDHSLEDIWMMQKLMHLNFGSITLPAPPKNYSSSLKNLIFISALNPNLSCYHSGVSNSLLGLHKLECLKLVNESKLSRVVLSKYQFPLSLSHLSLSNTELMQDPMPIMEKLPRLQVLKLKQNSYLGRKLACVGSSSFPKLTVLHLKSMYWQDEWTMGAGAMPKLESLIVNPCAYL</sequence>
<feature type="domain" description="Disease resistance protein winged helix" evidence="3">
    <location>
        <begin position="27"/>
        <end position="90"/>
    </location>
</feature>
<dbReference type="SMR" id="A0A067DD86"/>
<evidence type="ECO:0000256" key="2">
    <source>
        <dbReference type="ARBA" id="ARBA00022821"/>
    </source>
</evidence>
<dbReference type="PANTHER" id="PTHR15140:SF37">
    <property type="entry name" value="UBIQUITIN-LIKE DOMAIN-CONTAINING PROTEIN"/>
    <property type="match status" value="1"/>
</dbReference>
<dbReference type="Gene3D" id="3.80.10.10">
    <property type="entry name" value="Ribonuclease Inhibitor"/>
    <property type="match status" value="1"/>
</dbReference>
<dbReference type="InterPro" id="IPR058922">
    <property type="entry name" value="WHD_DRP"/>
</dbReference>
<proteinExistence type="predicted"/>
<dbReference type="InterPro" id="IPR032675">
    <property type="entry name" value="LRR_dom_sf"/>
</dbReference>
<dbReference type="Proteomes" id="UP000027120">
    <property type="component" value="Unassembled WGS sequence"/>
</dbReference>
<evidence type="ECO:0000259" key="3">
    <source>
        <dbReference type="Pfam" id="PF23559"/>
    </source>
</evidence>
<keyword evidence="1" id="KW-0677">Repeat</keyword>
<dbReference type="PANTHER" id="PTHR15140">
    <property type="entry name" value="TUBULIN-SPECIFIC CHAPERONE E"/>
    <property type="match status" value="1"/>
</dbReference>